<accession>A0A370P8T9</accession>
<reference evidence="1 2" key="1">
    <citation type="submission" date="2018-07" db="EMBL/GenBank/DDBJ databases">
        <title>Section-level genome sequencing of Aspergillus section Nigri to investigate inter- and intra-species variation.</title>
        <authorList>
            <consortium name="DOE Joint Genome Institute"/>
            <person name="Vesth T.C."/>
            <person name="Nybo J.L."/>
            <person name="Theobald S."/>
            <person name="Frisvad J.C."/>
            <person name="Larsen T.O."/>
            <person name="Nielsen K.F."/>
            <person name="Hoof J.B."/>
            <person name="Brandl J."/>
            <person name="Salamov A."/>
            <person name="Riley R."/>
            <person name="Gladden J.M."/>
            <person name="Phatale P."/>
            <person name="Nielsen M.T."/>
            <person name="Lyhne E.K."/>
            <person name="Kogle M.E."/>
            <person name="Strasser K."/>
            <person name="McDonnell E."/>
            <person name="Barry K."/>
            <person name="Clum A."/>
            <person name="Chen C."/>
            <person name="Nolan M."/>
            <person name="Sandor L."/>
            <person name="Kuo A."/>
            <person name="Lipzen A."/>
            <person name="Hainaut M."/>
            <person name="Drula E."/>
            <person name="Tsang A."/>
            <person name="Magnuson J.K."/>
            <person name="Henrissat B."/>
            <person name="Wiebenga A."/>
            <person name="Simmons B.A."/>
            <person name="Makela M.R."/>
            <person name="De vries R.P."/>
            <person name="Grigoriev I.V."/>
            <person name="Mortensen U.H."/>
            <person name="Baker S.E."/>
            <person name="Andersen M.R."/>
        </authorList>
    </citation>
    <scope>NUCLEOTIDE SEQUENCE [LARGE SCALE GENOMIC DNA]</scope>
    <source>
        <strain evidence="1 2">ATCC 13157</strain>
    </source>
</reference>
<evidence type="ECO:0000313" key="1">
    <source>
        <dbReference type="EMBL" id="RDK38588.1"/>
    </source>
</evidence>
<gene>
    <name evidence="1" type="ORF">M752DRAFT_321138</name>
</gene>
<organism evidence="1 2">
    <name type="scientific">Aspergillus phoenicis ATCC 13157</name>
    <dbReference type="NCBI Taxonomy" id="1353007"/>
    <lineage>
        <taxon>Eukaryota</taxon>
        <taxon>Fungi</taxon>
        <taxon>Dikarya</taxon>
        <taxon>Ascomycota</taxon>
        <taxon>Pezizomycotina</taxon>
        <taxon>Eurotiomycetes</taxon>
        <taxon>Eurotiomycetidae</taxon>
        <taxon>Eurotiales</taxon>
        <taxon>Aspergillaceae</taxon>
        <taxon>Aspergillus</taxon>
    </lineage>
</organism>
<dbReference type="AlphaFoldDB" id="A0A370P8T9"/>
<dbReference type="EMBL" id="KZ851864">
    <property type="protein sequence ID" value="RDK38588.1"/>
    <property type="molecule type" value="Genomic_DNA"/>
</dbReference>
<keyword evidence="2" id="KW-1185">Reference proteome</keyword>
<proteinExistence type="predicted"/>
<name>A0A370P8T9_ASPPH</name>
<protein>
    <submittedName>
        <fullName evidence="1">Uncharacterized protein</fullName>
    </submittedName>
</protein>
<evidence type="ECO:0000313" key="2">
    <source>
        <dbReference type="Proteomes" id="UP000254937"/>
    </source>
</evidence>
<dbReference type="Proteomes" id="UP000254937">
    <property type="component" value="Unassembled WGS sequence"/>
</dbReference>
<sequence length="151" mass="17027">MAVYLDEEFNNKVLGMKVCLMHIISSIPWSTQIGFVESAESQPRLAMSVDDYPFRHSRPVEASELPDGYFHIIPCRLISPPLDSSIIDRAKDDWSRAVGKELPVSILNEKDFSSSPHVYPECPPSKRGLMLGFVTIATLWNDEMGTLRTDE</sequence>
<feature type="non-terminal residue" evidence="1">
    <location>
        <position position="151"/>
    </location>
</feature>